<dbReference type="EMBL" id="JAFCMP010000044">
    <property type="protein sequence ID" value="KAG5189820.1"/>
    <property type="molecule type" value="Genomic_DNA"/>
</dbReference>
<evidence type="ECO:0000313" key="2">
    <source>
        <dbReference type="Proteomes" id="UP000664859"/>
    </source>
</evidence>
<comment type="caution">
    <text evidence="1">The sequence shown here is derived from an EMBL/GenBank/DDBJ whole genome shotgun (WGS) entry which is preliminary data.</text>
</comment>
<gene>
    <name evidence="1" type="ORF">JKP88DRAFT_232890</name>
</gene>
<name>A0A836CKD3_9STRA</name>
<reference evidence="1" key="1">
    <citation type="submission" date="2021-02" db="EMBL/GenBank/DDBJ databases">
        <title>First Annotated Genome of the Yellow-green Alga Tribonema minus.</title>
        <authorList>
            <person name="Mahan K.M."/>
        </authorList>
    </citation>
    <scope>NUCLEOTIDE SEQUENCE</scope>
    <source>
        <strain evidence="1">UTEX B ZZ1240</strain>
    </source>
</reference>
<organism evidence="1 2">
    <name type="scientific">Tribonema minus</name>
    <dbReference type="NCBI Taxonomy" id="303371"/>
    <lineage>
        <taxon>Eukaryota</taxon>
        <taxon>Sar</taxon>
        <taxon>Stramenopiles</taxon>
        <taxon>Ochrophyta</taxon>
        <taxon>PX clade</taxon>
        <taxon>Xanthophyceae</taxon>
        <taxon>Tribonematales</taxon>
        <taxon>Tribonemataceae</taxon>
        <taxon>Tribonema</taxon>
    </lineage>
</organism>
<dbReference type="Proteomes" id="UP000664859">
    <property type="component" value="Unassembled WGS sequence"/>
</dbReference>
<dbReference type="OrthoDB" id="9987241at2759"/>
<dbReference type="AlphaFoldDB" id="A0A836CKD3"/>
<accession>A0A836CKD3</accession>
<evidence type="ECO:0000313" key="1">
    <source>
        <dbReference type="EMBL" id="KAG5189820.1"/>
    </source>
</evidence>
<keyword evidence="2" id="KW-1185">Reference proteome</keyword>
<protein>
    <submittedName>
        <fullName evidence="1">Uncharacterized protein</fullName>
    </submittedName>
</protein>
<sequence length="57" mass="6195">MVSSHGHPLTCVVDDGQHRLIVDGGYTRLFCHWDAAGSARLVKNASAWLCGVDADWV</sequence>
<proteinExistence type="predicted"/>